<accession>A0A4R6V548</accession>
<dbReference type="Proteomes" id="UP000295281">
    <property type="component" value="Unassembled WGS sequence"/>
</dbReference>
<organism evidence="2 3">
    <name type="scientific">Actinorugispora endophytica</name>
    <dbReference type="NCBI Taxonomy" id="1605990"/>
    <lineage>
        <taxon>Bacteria</taxon>
        <taxon>Bacillati</taxon>
        <taxon>Actinomycetota</taxon>
        <taxon>Actinomycetes</taxon>
        <taxon>Streptosporangiales</taxon>
        <taxon>Nocardiopsidaceae</taxon>
        <taxon>Actinorugispora</taxon>
    </lineage>
</organism>
<proteinExistence type="predicted"/>
<dbReference type="EMBL" id="SNYN01000001">
    <property type="protein sequence ID" value="TDQ55565.1"/>
    <property type="molecule type" value="Genomic_DNA"/>
</dbReference>
<name>A0A4R6V548_9ACTN</name>
<feature type="region of interest" description="Disordered" evidence="1">
    <location>
        <begin position="1"/>
        <end position="50"/>
    </location>
</feature>
<gene>
    <name evidence="2" type="ORF">EV190_101897</name>
</gene>
<evidence type="ECO:0000313" key="3">
    <source>
        <dbReference type="Proteomes" id="UP000295281"/>
    </source>
</evidence>
<dbReference type="AlphaFoldDB" id="A0A4R6V548"/>
<comment type="caution">
    <text evidence="2">The sequence shown here is derived from an EMBL/GenBank/DDBJ whole genome shotgun (WGS) entry which is preliminary data.</text>
</comment>
<sequence length="112" mass="12057">MTGNDRTFRSLRRLPQHALPDPTAPVLDRPEQFRADQPLQPPRGGQPVPAFGTLAQMRADHVRRVPGLLPVEFGGESCSTVDAPHPSIIADTAAVPANQGVRRVGRRGADHG</sequence>
<evidence type="ECO:0000256" key="1">
    <source>
        <dbReference type="SAM" id="MobiDB-lite"/>
    </source>
</evidence>
<protein>
    <submittedName>
        <fullName evidence="2">Uncharacterized protein</fullName>
    </submittedName>
</protein>
<keyword evidence="3" id="KW-1185">Reference proteome</keyword>
<evidence type="ECO:0000313" key="2">
    <source>
        <dbReference type="EMBL" id="TDQ55565.1"/>
    </source>
</evidence>
<reference evidence="2 3" key="1">
    <citation type="submission" date="2019-03" db="EMBL/GenBank/DDBJ databases">
        <title>Genomic Encyclopedia of Type Strains, Phase IV (KMG-IV): sequencing the most valuable type-strain genomes for metagenomic binning, comparative biology and taxonomic classification.</title>
        <authorList>
            <person name="Goeker M."/>
        </authorList>
    </citation>
    <scope>NUCLEOTIDE SEQUENCE [LARGE SCALE GENOMIC DNA]</scope>
    <source>
        <strain evidence="2 3">DSM 46770</strain>
    </source>
</reference>